<sequence>INQRVDTGRPRQCTADRAVSLKCPSPLWCPCGMAQLGRPSLGRAMAGGVSMPLPRSRLIILLILLVALFDIACSGNSDKNVPLCRAAGGMCKTKASCGPRNKQLSGQLCGGSNLVCCIHT</sequence>
<name>A0AAV2QPW4_MEGNR</name>
<keyword evidence="2" id="KW-1185">Reference proteome</keyword>
<dbReference type="Proteomes" id="UP001497623">
    <property type="component" value="Unassembled WGS sequence"/>
</dbReference>
<proteinExistence type="predicted"/>
<dbReference type="AlphaFoldDB" id="A0AAV2QPW4"/>
<feature type="non-terminal residue" evidence="1">
    <location>
        <position position="120"/>
    </location>
</feature>
<gene>
    <name evidence="1" type="ORF">MNOR_LOCUS15452</name>
</gene>
<feature type="non-terminal residue" evidence="1">
    <location>
        <position position="1"/>
    </location>
</feature>
<accession>A0AAV2QPW4</accession>
<reference evidence="1 2" key="1">
    <citation type="submission" date="2024-05" db="EMBL/GenBank/DDBJ databases">
        <authorList>
            <person name="Wallberg A."/>
        </authorList>
    </citation>
    <scope>NUCLEOTIDE SEQUENCE [LARGE SCALE GENOMIC DNA]</scope>
</reference>
<evidence type="ECO:0000313" key="2">
    <source>
        <dbReference type="Proteomes" id="UP001497623"/>
    </source>
</evidence>
<comment type="caution">
    <text evidence="1">The sequence shown here is derived from an EMBL/GenBank/DDBJ whole genome shotgun (WGS) entry which is preliminary data.</text>
</comment>
<evidence type="ECO:0008006" key="3">
    <source>
        <dbReference type="Google" id="ProtNLM"/>
    </source>
</evidence>
<evidence type="ECO:0000313" key="1">
    <source>
        <dbReference type="EMBL" id="CAL4095616.1"/>
    </source>
</evidence>
<dbReference type="EMBL" id="CAXKWB010009673">
    <property type="protein sequence ID" value="CAL4095616.1"/>
    <property type="molecule type" value="Genomic_DNA"/>
</dbReference>
<protein>
    <recommendedName>
        <fullName evidence="3">Beta-defensin</fullName>
    </recommendedName>
</protein>
<organism evidence="1 2">
    <name type="scientific">Meganyctiphanes norvegica</name>
    <name type="common">Northern krill</name>
    <name type="synonym">Thysanopoda norvegica</name>
    <dbReference type="NCBI Taxonomy" id="48144"/>
    <lineage>
        <taxon>Eukaryota</taxon>
        <taxon>Metazoa</taxon>
        <taxon>Ecdysozoa</taxon>
        <taxon>Arthropoda</taxon>
        <taxon>Crustacea</taxon>
        <taxon>Multicrustacea</taxon>
        <taxon>Malacostraca</taxon>
        <taxon>Eumalacostraca</taxon>
        <taxon>Eucarida</taxon>
        <taxon>Euphausiacea</taxon>
        <taxon>Euphausiidae</taxon>
        <taxon>Meganyctiphanes</taxon>
    </lineage>
</organism>